<dbReference type="AlphaFoldDB" id="A0A511Y7U5"/>
<dbReference type="PROSITE" id="PS51257">
    <property type="entry name" value="PROKAR_LIPOPROTEIN"/>
    <property type="match status" value="1"/>
</dbReference>
<proteinExistence type="predicted"/>
<sequence>MKLICLVAVFLTFASCKKTEGNGGSVVVEQSLKVSFVNKDKKDILKALGDASISKMRLYYLINGKKNLYHDPKLSDPYGIKLIVPNDQAKPYQLQLVLNNIGTIGEGVTSTTYLAWEDGREDTVVGTFFNDANNRILTKFKFNGVEGGLEEKEGIVIVRE</sequence>
<accession>A0A511Y7U5</accession>
<evidence type="ECO:0000313" key="1">
    <source>
        <dbReference type="EMBL" id="GEN71267.1"/>
    </source>
</evidence>
<gene>
    <name evidence="1" type="ORF">CLA01_13390</name>
</gene>
<protein>
    <recommendedName>
        <fullName evidence="3">Lipoprotein</fullName>
    </recommendedName>
</protein>
<comment type="caution">
    <text evidence="1">The sequence shown here is derived from an EMBL/GenBank/DDBJ whole genome shotgun (WGS) entry which is preliminary data.</text>
</comment>
<dbReference type="Proteomes" id="UP000321150">
    <property type="component" value="Unassembled WGS sequence"/>
</dbReference>
<dbReference type="OrthoDB" id="999541at2"/>
<reference evidence="1 2" key="1">
    <citation type="submission" date="2019-07" db="EMBL/GenBank/DDBJ databases">
        <title>Whole genome shotgun sequence of Chryseobacterium lathyri NBRC 105250.</title>
        <authorList>
            <person name="Hosoyama A."/>
            <person name="Uohara A."/>
            <person name="Ohji S."/>
            <person name="Ichikawa N."/>
        </authorList>
    </citation>
    <scope>NUCLEOTIDE SEQUENCE [LARGE SCALE GENOMIC DNA]</scope>
    <source>
        <strain evidence="1 2">NBRC 105250</strain>
    </source>
</reference>
<organism evidence="1 2">
    <name type="scientific">Chryseobacterium lathyri</name>
    <dbReference type="NCBI Taxonomy" id="395933"/>
    <lineage>
        <taxon>Bacteria</taxon>
        <taxon>Pseudomonadati</taxon>
        <taxon>Bacteroidota</taxon>
        <taxon>Flavobacteriia</taxon>
        <taxon>Flavobacteriales</taxon>
        <taxon>Weeksellaceae</taxon>
        <taxon>Chryseobacterium group</taxon>
        <taxon>Chryseobacterium</taxon>
    </lineage>
</organism>
<dbReference type="EMBL" id="BJYI01000004">
    <property type="protein sequence ID" value="GEN71267.1"/>
    <property type="molecule type" value="Genomic_DNA"/>
</dbReference>
<evidence type="ECO:0000313" key="2">
    <source>
        <dbReference type="Proteomes" id="UP000321150"/>
    </source>
</evidence>
<dbReference type="RefSeq" id="WP_111959526.1">
    <property type="nucleotide sequence ID" value="NZ_BJYI01000004.1"/>
</dbReference>
<name>A0A511Y7U5_9FLAO</name>
<evidence type="ECO:0008006" key="3">
    <source>
        <dbReference type="Google" id="ProtNLM"/>
    </source>
</evidence>